<dbReference type="Gene3D" id="3.40.50.300">
    <property type="entry name" value="P-loop containing nucleotide triphosphate hydrolases"/>
    <property type="match status" value="2"/>
</dbReference>
<organism evidence="4 5">
    <name type="scientific">Membranihabitans marinus</name>
    <dbReference type="NCBI Taxonomy" id="1227546"/>
    <lineage>
        <taxon>Bacteria</taxon>
        <taxon>Pseudomonadati</taxon>
        <taxon>Bacteroidota</taxon>
        <taxon>Saprospiria</taxon>
        <taxon>Saprospirales</taxon>
        <taxon>Saprospiraceae</taxon>
        <taxon>Membranihabitans</taxon>
    </lineage>
</organism>
<evidence type="ECO:0000259" key="3">
    <source>
        <dbReference type="PROSITE" id="PS50893"/>
    </source>
</evidence>
<dbReference type="InterPro" id="IPR027417">
    <property type="entry name" value="P-loop_NTPase"/>
</dbReference>
<proteinExistence type="predicted"/>
<comment type="caution">
    <text evidence="4">The sequence shown here is derived from an EMBL/GenBank/DDBJ whole genome shotgun (WGS) entry which is preliminary data.</text>
</comment>
<sequence length="451" mass="52375">MVHNDIVDAILSGKNHRIFCIYGEHIQETKLLDDIHEYLKRLSNPPGRSFEKITILGSRAHYIERHQHQGLFFQQRYQSSYNEWGETVQHRLRARGVTIDDLEWDQWKKWFELEEIWEKPLLQLSSGEWQRFSLCYGLINRPEILIVPDLLNGLDQEWQHKIFDRIVGPIHYTGLLIFSSDVPAKHPAVQNISMGSSGGIPSTAIPEFPTSLFDAYHEYQSKFLSASTGPVQIRMEGVNITYGEVQILKEIHWHVQKGNKWNIQGPNGAGKSSLVSLINADNPQGYSQPIQLFGQKYGRQSIWEKKARIAYFGSDFFQYFRSSKTLEDVVHQQLKTPYLKTIQPSMFLIDGFLTHFGLAPYRRTPYSRISKTHRRQLLLLLSYLKSSEILLLDEPYQDLSHHQIKLNNHFLETVQPSSSQTVIFVTHRADHKPNFLNKVLKLKEGRILNTI</sequence>
<dbReference type="SUPFAM" id="SSF52540">
    <property type="entry name" value="P-loop containing nucleoside triphosphate hydrolases"/>
    <property type="match status" value="2"/>
</dbReference>
<dbReference type="PANTHER" id="PTHR43158">
    <property type="entry name" value="SKFA PEPTIDE EXPORT ATP-BINDING PROTEIN SKFE"/>
    <property type="match status" value="1"/>
</dbReference>
<dbReference type="PROSITE" id="PS50893">
    <property type="entry name" value="ABC_TRANSPORTER_2"/>
    <property type="match status" value="1"/>
</dbReference>
<dbReference type="AlphaFoldDB" id="A0A953L8U1"/>
<evidence type="ECO:0000313" key="4">
    <source>
        <dbReference type="EMBL" id="MBY5958095.1"/>
    </source>
</evidence>
<protein>
    <submittedName>
        <fullName evidence="4">ATP-binding cassette domain-containing protein</fullName>
    </submittedName>
</protein>
<dbReference type="RefSeq" id="WP_222579628.1">
    <property type="nucleotide sequence ID" value="NZ_JAHVHU010000007.1"/>
</dbReference>
<keyword evidence="1" id="KW-0547">Nucleotide-binding</keyword>
<keyword evidence="2 4" id="KW-0067">ATP-binding</keyword>
<dbReference type="Pfam" id="PF00005">
    <property type="entry name" value="ABC_tran"/>
    <property type="match status" value="1"/>
</dbReference>
<evidence type="ECO:0000313" key="5">
    <source>
        <dbReference type="Proteomes" id="UP000753961"/>
    </source>
</evidence>
<dbReference type="EMBL" id="JAHVHU010000007">
    <property type="protein sequence ID" value="MBY5958095.1"/>
    <property type="molecule type" value="Genomic_DNA"/>
</dbReference>
<name>A0A953L8U1_9BACT</name>
<feature type="domain" description="ABC transporter" evidence="3">
    <location>
        <begin position="233"/>
        <end position="451"/>
    </location>
</feature>
<keyword evidence="5" id="KW-1185">Reference proteome</keyword>
<dbReference type="Proteomes" id="UP000753961">
    <property type="component" value="Unassembled WGS sequence"/>
</dbReference>
<dbReference type="PANTHER" id="PTHR43158:SF2">
    <property type="entry name" value="SKFA PEPTIDE EXPORT ATP-BINDING PROTEIN SKFE"/>
    <property type="match status" value="1"/>
</dbReference>
<evidence type="ECO:0000256" key="2">
    <source>
        <dbReference type="ARBA" id="ARBA00022840"/>
    </source>
</evidence>
<dbReference type="GO" id="GO:0016887">
    <property type="term" value="F:ATP hydrolysis activity"/>
    <property type="evidence" value="ECO:0007669"/>
    <property type="project" value="InterPro"/>
</dbReference>
<evidence type="ECO:0000256" key="1">
    <source>
        <dbReference type="ARBA" id="ARBA00022741"/>
    </source>
</evidence>
<reference evidence="4" key="1">
    <citation type="submission" date="2021-06" db="EMBL/GenBank/DDBJ databases">
        <title>44 bacteria genomes isolated from Dapeng, Shenzhen.</title>
        <authorList>
            <person name="Zheng W."/>
            <person name="Yu S."/>
            <person name="Huang Y."/>
        </authorList>
    </citation>
    <scope>NUCLEOTIDE SEQUENCE</scope>
    <source>
        <strain evidence="4">DP5N28-2</strain>
    </source>
</reference>
<accession>A0A953L8U1</accession>
<gene>
    <name evidence="4" type="ORF">KUV50_08140</name>
</gene>
<dbReference type="GO" id="GO:0005524">
    <property type="term" value="F:ATP binding"/>
    <property type="evidence" value="ECO:0007669"/>
    <property type="project" value="UniProtKB-KW"/>
</dbReference>
<dbReference type="InterPro" id="IPR003439">
    <property type="entry name" value="ABC_transporter-like_ATP-bd"/>
</dbReference>